<keyword evidence="4" id="KW-0862">Zinc</keyword>
<feature type="region of interest" description="Disordered" evidence="6">
    <location>
        <begin position="102"/>
        <end position="121"/>
    </location>
</feature>
<dbReference type="RefSeq" id="XP_029736081.1">
    <property type="nucleotide sequence ID" value="XM_029880221.2"/>
</dbReference>
<feature type="domain" description="C2H2-type" evidence="7">
    <location>
        <begin position="429"/>
        <end position="458"/>
    </location>
</feature>
<evidence type="ECO:0000256" key="3">
    <source>
        <dbReference type="ARBA" id="ARBA00022771"/>
    </source>
</evidence>
<dbReference type="InterPro" id="IPR013087">
    <property type="entry name" value="Znf_C2H2_type"/>
</dbReference>
<protein>
    <recommendedName>
        <fullName evidence="7">C2H2-type domain-containing protein</fullName>
    </recommendedName>
</protein>
<dbReference type="PROSITE" id="PS00028">
    <property type="entry name" value="ZINC_FINGER_C2H2_1"/>
    <property type="match status" value="4"/>
</dbReference>
<accession>A0ABM1Z419</accession>
<keyword evidence="3 5" id="KW-0863">Zinc-finger</keyword>
<evidence type="ECO:0000256" key="1">
    <source>
        <dbReference type="ARBA" id="ARBA00022723"/>
    </source>
</evidence>
<feature type="domain" description="C2H2-type" evidence="7">
    <location>
        <begin position="372"/>
        <end position="399"/>
    </location>
</feature>
<dbReference type="Proteomes" id="UP000069940">
    <property type="component" value="Unassembled WGS sequence"/>
</dbReference>
<dbReference type="SMART" id="SM00355">
    <property type="entry name" value="ZnF_C2H2"/>
    <property type="match status" value="4"/>
</dbReference>
<evidence type="ECO:0000259" key="7">
    <source>
        <dbReference type="PROSITE" id="PS50157"/>
    </source>
</evidence>
<dbReference type="PROSITE" id="PS50157">
    <property type="entry name" value="ZINC_FINGER_C2H2_2"/>
    <property type="match status" value="4"/>
</dbReference>
<keyword evidence="9" id="KW-1185">Reference proteome</keyword>
<evidence type="ECO:0000256" key="4">
    <source>
        <dbReference type="ARBA" id="ARBA00022833"/>
    </source>
</evidence>
<dbReference type="Pfam" id="PF00096">
    <property type="entry name" value="zf-C2H2"/>
    <property type="match status" value="1"/>
</dbReference>
<dbReference type="Gene3D" id="3.30.160.60">
    <property type="entry name" value="Classic Zinc Finger"/>
    <property type="match status" value="2"/>
</dbReference>
<dbReference type="GeneID" id="109424089"/>
<organism evidence="8 9">
    <name type="scientific">Aedes albopictus</name>
    <name type="common">Asian tiger mosquito</name>
    <name type="synonym">Stegomyia albopicta</name>
    <dbReference type="NCBI Taxonomy" id="7160"/>
    <lineage>
        <taxon>Eukaryota</taxon>
        <taxon>Metazoa</taxon>
        <taxon>Ecdysozoa</taxon>
        <taxon>Arthropoda</taxon>
        <taxon>Hexapoda</taxon>
        <taxon>Insecta</taxon>
        <taxon>Pterygota</taxon>
        <taxon>Neoptera</taxon>
        <taxon>Endopterygota</taxon>
        <taxon>Diptera</taxon>
        <taxon>Nematocera</taxon>
        <taxon>Culicoidea</taxon>
        <taxon>Culicidae</taxon>
        <taxon>Culicinae</taxon>
        <taxon>Aedini</taxon>
        <taxon>Aedes</taxon>
        <taxon>Stegomyia</taxon>
    </lineage>
</organism>
<dbReference type="InterPro" id="IPR036236">
    <property type="entry name" value="Znf_C2H2_sf"/>
</dbReference>
<evidence type="ECO:0000313" key="9">
    <source>
        <dbReference type="Proteomes" id="UP000069940"/>
    </source>
</evidence>
<feature type="domain" description="C2H2-type" evidence="7">
    <location>
        <begin position="343"/>
        <end position="371"/>
    </location>
</feature>
<dbReference type="SUPFAM" id="SSF57667">
    <property type="entry name" value="beta-beta-alpha zinc fingers"/>
    <property type="match status" value="2"/>
</dbReference>
<dbReference type="PANTHER" id="PTHR24408">
    <property type="entry name" value="ZINC FINGER PROTEIN"/>
    <property type="match status" value="1"/>
</dbReference>
<dbReference type="PANTHER" id="PTHR24408:SF58">
    <property type="entry name" value="TRANSCRIPTION FACTOR (TFIIIA), PUTATIVE (AFU_ORTHOLOGUE AFUA_1G05150)-RELATED"/>
    <property type="match status" value="1"/>
</dbReference>
<keyword evidence="2" id="KW-0677">Repeat</keyword>
<reference evidence="9" key="1">
    <citation type="journal article" date="2015" name="Proc. Natl. Acad. Sci. U.S.A.">
        <title>Genome sequence of the Asian Tiger mosquito, Aedes albopictus, reveals insights into its biology, genetics, and evolution.</title>
        <authorList>
            <person name="Chen X.G."/>
            <person name="Jiang X."/>
            <person name="Gu J."/>
            <person name="Xu M."/>
            <person name="Wu Y."/>
            <person name="Deng Y."/>
            <person name="Zhang C."/>
            <person name="Bonizzoni M."/>
            <person name="Dermauw W."/>
            <person name="Vontas J."/>
            <person name="Armbruster P."/>
            <person name="Huang X."/>
            <person name="Yang Y."/>
            <person name="Zhang H."/>
            <person name="He W."/>
            <person name="Peng H."/>
            <person name="Liu Y."/>
            <person name="Wu K."/>
            <person name="Chen J."/>
            <person name="Lirakis M."/>
            <person name="Topalis P."/>
            <person name="Van Leeuwen T."/>
            <person name="Hall A.B."/>
            <person name="Jiang X."/>
            <person name="Thorpe C."/>
            <person name="Mueller R.L."/>
            <person name="Sun C."/>
            <person name="Waterhouse R.M."/>
            <person name="Yan G."/>
            <person name="Tu Z.J."/>
            <person name="Fang X."/>
            <person name="James A.A."/>
        </authorList>
    </citation>
    <scope>NUCLEOTIDE SEQUENCE [LARGE SCALE GENOMIC DNA]</scope>
    <source>
        <strain evidence="9">Foshan</strain>
    </source>
</reference>
<feature type="compositionally biased region" description="Polar residues" evidence="6">
    <location>
        <begin position="102"/>
        <end position="120"/>
    </location>
</feature>
<evidence type="ECO:0000313" key="8">
    <source>
        <dbReference type="EnsemblMetazoa" id="AALFPA23_014877.P21577"/>
    </source>
</evidence>
<name>A0ABM1Z419_AEDAL</name>
<evidence type="ECO:0000256" key="6">
    <source>
        <dbReference type="SAM" id="MobiDB-lite"/>
    </source>
</evidence>
<dbReference type="EnsemblMetazoa" id="AALFPA23_014877.R21577">
    <property type="protein sequence ID" value="AALFPA23_014877.P21577"/>
    <property type="gene ID" value="AALFPA23_014877"/>
</dbReference>
<evidence type="ECO:0000256" key="5">
    <source>
        <dbReference type="PROSITE-ProRule" id="PRU00042"/>
    </source>
</evidence>
<sequence>MDVKTHLNNSLGDQKPMRDVSKDRFVGKKQWPYDGAPTIVYEQSNGVFIRIEDNTDYKANQVFQESPLDLCVRKDHCSEIQSIVPVRNVSSYPEIQETVITGSTHNQQPSYAQTQPTNDPQVYDDDGADIRTKQIEQYIQQSCPDVVQKVNIDPLCKLQPVQQANLKLPTNNDTNELQSEVVMTPEQPQRAPLKQLMITPNAENLGTQQAHDSLTIAVPSTSYPCYEPVSPYDAAEPPPELTSGENISSAQLTTDLDDTSEPSLATGIPSTSYAQVPSFDIAGQAATQSDPATPTVQDIDASERHVEVPNEYVRDINPVDASQAEATEKLISMRRHISYGTGFHCKICNQEFGRSGSLLQHLRVQHQETRPFRCDVCGKSYLTEPDMLKHRQNHDPSMKPYKCQDCEKTYRHLKDRDRHFAKHHGTPTYVCLIEGCLKPFVRNDHFLAHHKSHQNRLERKKRLEIENKPKKLRRAPRKN</sequence>
<keyword evidence="1" id="KW-0479">Metal-binding</keyword>
<proteinExistence type="predicted"/>
<reference evidence="8" key="2">
    <citation type="submission" date="2025-05" db="UniProtKB">
        <authorList>
            <consortium name="EnsemblMetazoa"/>
        </authorList>
    </citation>
    <scope>IDENTIFICATION</scope>
    <source>
        <strain evidence="8">Foshan</strain>
    </source>
</reference>
<feature type="domain" description="C2H2-type" evidence="7">
    <location>
        <begin position="401"/>
        <end position="428"/>
    </location>
</feature>
<evidence type="ECO:0000256" key="2">
    <source>
        <dbReference type="ARBA" id="ARBA00022737"/>
    </source>
</evidence>